<dbReference type="InterPro" id="IPR050204">
    <property type="entry name" value="AraC_XylS_family_regulators"/>
</dbReference>
<dbReference type="InterPro" id="IPR037923">
    <property type="entry name" value="HTH-like"/>
</dbReference>
<evidence type="ECO:0000313" key="6">
    <source>
        <dbReference type="Proteomes" id="UP000427906"/>
    </source>
</evidence>
<evidence type="ECO:0000256" key="3">
    <source>
        <dbReference type="ARBA" id="ARBA00023163"/>
    </source>
</evidence>
<dbReference type="GO" id="GO:0043565">
    <property type="term" value="F:sequence-specific DNA binding"/>
    <property type="evidence" value="ECO:0007669"/>
    <property type="project" value="InterPro"/>
</dbReference>
<dbReference type="InterPro" id="IPR020449">
    <property type="entry name" value="Tscrpt_reg_AraC-type_HTH"/>
</dbReference>
<name>A0A5K7YSE0_9BACT</name>
<dbReference type="InterPro" id="IPR018060">
    <property type="entry name" value="HTH_AraC"/>
</dbReference>
<dbReference type="PRINTS" id="PR00032">
    <property type="entry name" value="HTHARAC"/>
</dbReference>
<keyword evidence="2" id="KW-0238">DNA-binding</keyword>
<dbReference type="SUPFAM" id="SSF46689">
    <property type="entry name" value="Homeodomain-like"/>
    <property type="match status" value="2"/>
</dbReference>
<dbReference type="SUPFAM" id="SSF51215">
    <property type="entry name" value="Regulatory protein AraC"/>
    <property type="match status" value="1"/>
</dbReference>
<dbReference type="InterPro" id="IPR009057">
    <property type="entry name" value="Homeodomain-like_sf"/>
</dbReference>
<keyword evidence="3" id="KW-0804">Transcription</keyword>
<sequence length="277" mass="30906">MNPREKVAFWRDMKVEGVEICRVDGSRHVFPAHAHDGIYAIGMMLSGGSYCLGPENASSLVSPGQIALINPSQVHSGVPVSGKRISYRMVYFDQNLMAAAAAEMAGKDRAFPEFASMVVGDAVLWRRMQRFCRVIQGPGGRLEKESAILDVLAHLISLCGNVTRGRYCRRRGGQSIRYATQFLSENLDRKITLEDVAREAGLSRYHFLRMFKRETGLPPHLFRIMRRIDRGKQLLRGGLPPAQTALAVGFSDQSHFANTFRKYTGATPGQYLSESPR</sequence>
<dbReference type="GO" id="GO:0003700">
    <property type="term" value="F:DNA-binding transcription factor activity"/>
    <property type="evidence" value="ECO:0007669"/>
    <property type="project" value="InterPro"/>
</dbReference>
<dbReference type="PROSITE" id="PS01124">
    <property type="entry name" value="HTH_ARAC_FAMILY_2"/>
    <property type="match status" value="1"/>
</dbReference>
<dbReference type="Pfam" id="PF02311">
    <property type="entry name" value="AraC_binding"/>
    <property type="match status" value="1"/>
</dbReference>
<dbReference type="RefSeq" id="WP_167527932.1">
    <property type="nucleotide sequence ID" value="NZ_AP021874.1"/>
</dbReference>
<dbReference type="KEGG" id="dalk:DSCA_48090"/>
<dbReference type="PANTHER" id="PTHR46796:SF2">
    <property type="entry name" value="TRANSCRIPTIONAL REGULATORY PROTEIN"/>
    <property type="match status" value="1"/>
</dbReference>
<evidence type="ECO:0000256" key="2">
    <source>
        <dbReference type="ARBA" id="ARBA00023125"/>
    </source>
</evidence>
<dbReference type="Proteomes" id="UP000427906">
    <property type="component" value="Chromosome"/>
</dbReference>
<feature type="domain" description="HTH araC/xylS-type" evidence="4">
    <location>
        <begin position="177"/>
        <end position="274"/>
    </location>
</feature>
<evidence type="ECO:0000313" key="5">
    <source>
        <dbReference type="EMBL" id="BBO70879.1"/>
    </source>
</evidence>
<keyword evidence="1" id="KW-0805">Transcription regulation</keyword>
<evidence type="ECO:0000259" key="4">
    <source>
        <dbReference type="PROSITE" id="PS01124"/>
    </source>
</evidence>
<dbReference type="EMBL" id="AP021874">
    <property type="protein sequence ID" value="BBO70879.1"/>
    <property type="molecule type" value="Genomic_DNA"/>
</dbReference>
<dbReference type="Gene3D" id="1.10.10.60">
    <property type="entry name" value="Homeodomain-like"/>
    <property type="match status" value="2"/>
</dbReference>
<keyword evidence="6" id="KW-1185">Reference proteome</keyword>
<dbReference type="AlphaFoldDB" id="A0A5K7YSE0"/>
<proteinExistence type="predicted"/>
<organism evidence="5 6">
    <name type="scientific">Desulfosarcina alkanivorans</name>
    <dbReference type="NCBI Taxonomy" id="571177"/>
    <lineage>
        <taxon>Bacteria</taxon>
        <taxon>Pseudomonadati</taxon>
        <taxon>Thermodesulfobacteriota</taxon>
        <taxon>Desulfobacteria</taxon>
        <taxon>Desulfobacterales</taxon>
        <taxon>Desulfosarcinaceae</taxon>
        <taxon>Desulfosarcina</taxon>
    </lineage>
</organism>
<reference evidence="5 6" key="1">
    <citation type="submission" date="2019-11" db="EMBL/GenBank/DDBJ databases">
        <title>Comparative genomics of hydrocarbon-degrading Desulfosarcina strains.</title>
        <authorList>
            <person name="Watanabe M."/>
            <person name="Kojima H."/>
            <person name="Fukui M."/>
        </authorList>
    </citation>
    <scope>NUCLEOTIDE SEQUENCE [LARGE SCALE GENOMIC DNA]</scope>
    <source>
        <strain evidence="5 6">PL12</strain>
    </source>
</reference>
<dbReference type="SMART" id="SM00342">
    <property type="entry name" value="HTH_ARAC"/>
    <property type="match status" value="1"/>
</dbReference>
<protein>
    <submittedName>
        <fullName evidence="5">AraC family transcriptional regulator</fullName>
    </submittedName>
</protein>
<evidence type="ECO:0000256" key="1">
    <source>
        <dbReference type="ARBA" id="ARBA00023015"/>
    </source>
</evidence>
<dbReference type="Pfam" id="PF12833">
    <property type="entry name" value="HTH_18"/>
    <property type="match status" value="1"/>
</dbReference>
<accession>A0A5K7YSE0</accession>
<dbReference type="InterPro" id="IPR003313">
    <property type="entry name" value="AraC-bd"/>
</dbReference>
<dbReference type="PANTHER" id="PTHR46796">
    <property type="entry name" value="HTH-TYPE TRANSCRIPTIONAL ACTIVATOR RHAS-RELATED"/>
    <property type="match status" value="1"/>
</dbReference>
<gene>
    <name evidence="5" type="ORF">DSCA_48090</name>
</gene>